<organism evidence="1 2">
    <name type="scientific">Parasponia andersonii</name>
    <name type="common">Sponia andersonii</name>
    <dbReference type="NCBI Taxonomy" id="3476"/>
    <lineage>
        <taxon>Eukaryota</taxon>
        <taxon>Viridiplantae</taxon>
        <taxon>Streptophyta</taxon>
        <taxon>Embryophyta</taxon>
        <taxon>Tracheophyta</taxon>
        <taxon>Spermatophyta</taxon>
        <taxon>Magnoliopsida</taxon>
        <taxon>eudicotyledons</taxon>
        <taxon>Gunneridae</taxon>
        <taxon>Pentapetalae</taxon>
        <taxon>rosids</taxon>
        <taxon>fabids</taxon>
        <taxon>Rosales</taxon>
        <taxon>Cannabaceae</taxon>
        <taxon>Parasponia</taxon>
    </lineage>
</organism>
<dbReference type="Proteomes" id="UP000237105">
    <property type="component" value="Unassembled WGS sequence"/>
</dbReference>
<proteinExistence type="predicted"/>
<comment type="caution">
    <text evidence="1">The sequence shown here is derived from an EMBL/GenBank/DDBJ whole genome shotgun (WGS) entry which is preliminary data.</text>
</comment>
<protein>
    <submittedName>
        <fullName evidence="1">Uncharacterized protein</fullName>
    </submittedName>
</protein>
<reference evidence="2" key="1">
    <citation type="submission" date="2016-06" db="EMBL/GenBank/DDBJ databases">
        <title>Parallel loss of symbiosis genes in relatives of nitrogen-fixing non-legume Parasponia.</title>
        <authorList>
            <person name="Van Velzen R."/>
            <person name="Holmer R."/>
            <person name="Bu F."/>
            <person name="Rutten L."/>
            <person name="Van Zeijl A."/>
            <person name="Liu W."/>
            <person name="Santuari L."/>
            <person name="Cao Q."/>
            <person name="Sharma T."/>
            <person name="Shen D."/>
            <person name="Roswanjaya Y."/>
            <person name="Wardhani T."/>
            <person name="Kalhor M.S."/>
            <person name="Jansen J."/>
            <person name="Van den Hoogen J."/>
            <person name="Gungor B."/>
            <person name="Hartog M."/>
            <person name="Hontelez J."/>
            <person name="Verver J."/>
            <person name="Yang W.-C."/>
            <person name="Schijlen E."/>
            <person name="Repin R."/>
            <person name="Schilthuizen M."/>
            <person name="Schranz E."/>
            <person name="Heidstra R."/>
            <person name="Miyata K."/>
            <person name="Fedorova E."/>
            <person name="Kohlen W."/>
            <person name="Bisseling T."/>
            <person name="Smit S."/>
            <person name="Geurts R."/>
        </authorList>
    </citation>
    <scope>NUCLEOTIDE SEQUENCE [LARGE SCALE GENOMIC DNA]</scope>
    <source>
        <strain evidence="2">cv. WU1-14</strain>
    </source>
</reference>
<accession>A0A2P5DSJ1</accession>
<dbReference type="EMBL" id="JXTB01000019">
    <property type="protein sequence ID" value="PON76251.1"/>
    <property type="molecule type" value="Genomic_DNA"/>
</dbReference>
<evidence type="ECO:0000313" key="2">
    <source>
        <dbReference type="Proteomes" id="UP000237105"/>
    </source>
</evidence>
<evidence type="ECO:0000313" key="1">
    <source>
        <dbReference type="EMBL" id="PON76251.1"/>
    </source>
</evidence>
<name>A0A2P5DSJ1_PARAD</name>
<sequence length="50" mass="5654">MYSLFLLNFCPTLVEIAGLSGYNFIIVDMEYGHGGIFDALICHLPTQFHM</sequence>
<dbReference type="STRING" id="3476.A0A2P5DSJ1"/>
<dbReference type="OrthoDB" id="1673819at2759"/>
<gene>
    <name evidence="1" type="ORF">PanWU01x14_036690</name>
</gene>
<keyword evidence="2" id="KW-1185">Reference proteome</keyword>
<dbReference type="AlphaFoldDB" id="A0A2P5DSJ1"/>